<dbReference type="OrthoDB" id="5242791at2"/>
<dbReference type="PROSITE" id="PS50404">
    <property type="entry name" value="GST_NTER"/>
    <property type="match status" value="1"/>
</dbReference>
<dbReference type="HOGENOM" id="CLU_011226_0_3_6"/>
<protein>
    <submittedName>
        <fullName evidence="2">Glutathione S-transferase</fullName>
    </submittedName>
</protein>
<dbReference type="AlphaFoldDB" id="A0A0B4XJE7"/>
<dbReference type="InterPro" id="IPR004045">
    <property type="entry name" value="Glutathione_S-Trfase_N"/>
</dbReference>
<dbReference type="PROSITE" id="PS51354">
    <property type="entry name" value="GLUTAREDOXIN_2"/>
    <property type="match status" value="1"/>
</dbReference>
<dbReference type="GO" id="GO:0004364">
    <property type="term" value="F:glutathione transferase activity"/>
    <property type="evidence" value="ECO:0007669"/>
    <property type="project" value="TreeGrafter"/>
</dbReference>
<evidence type="ECO:0000259" key="1">
    <source>
        <dbReference type="PROSITE" id="PS50404"/>
    </source>
</evidence>
<dbReference type="Pfam" id="PF13417">
    <property type="entry name" value="GST_N_3"/>
    <property type="match status" value="1"/>
</dbReference>
<dbReference type="Gene3D" id="1.20.1050.10">
    <property type="match status" value="1"/>
</dbReference>
<dbReference type="SUPFAM" id="SSF47616">
    <property type="entry name" value="GST C-terminal domain-like"/>
    <property type="match status" value="1"/>
</dbReference>
<dbReference type="PANTHER" id="PTHR42673">
    <property type="entry name" value="MALEYLACETOACETATE ISOMERASE"/>
    <property type="match status" value="1"/>
</dbReference>
<proteinExistence type="predicted"/>
<dbReference type="InterPro" id="IPR036282">
    <property type="entry name" value="Glutathione-S-Trfase_C_sf"/>
</dbReference>
<dbReference type="EMBL" id="CP004387">
    <property type="protein sequence ID" value="AJD46815.1"/>
    <property type="molecule type" value="Genomic_DNA"/>
</dbReference>
<feature type="domain" description="GST N-terminal" evidence="1">
    <location>
        <begin position="7"/>
        <end position="85"/>
    </location>
</feature>
<dbReference type="Pfam" id="PF13410">
    <property type="entry name" value="GST_C_2"/>
    <property type="match status" value="1"/>
</dbReference>
<dbReference type="InterPro" id="IPR036249">
    <property type="entry name" value="Thioredoxin-like_sf"/>
</dbReference>
<dbReference type="GO" id="GO:0006559">
    <property type="term" value="P:L-phenylalanine catabolic process"/>
    <property type="evidence" value="ECO:0007669"/>
    <property type="project" value="TreeGrafter"/>
</dbReference>
<dbReference type="PANTHER" id="PTHR42673:SF4">
    <property type="entry name" value="MALEYLACETOACETATE ISOMERASE"/>
    <property type="match status" value="1"/>
</dbReference>
<dbReference type="GO" id="GO:0006749">
    <property type="term" value="P:glutathione metabolic process"/>
    <property type="evidence" value="ECO:0007669"/>
    <property type="project" value="TreeGrafter"/>
</dbReference>
<sequence length="265" mass="29873">MTDKAGTARTLYQFPQSHFAEKGRWLLDYKGLDYQARNLYPVLNRLFLWPKTGVMTIPALNDGGRWVGDSTRIALYLDDAYPDLPPLLSADPVLRAQQLHLNRLAESLGVLVRQHAMIYLINTPVPPTLYFQDAPLTGPLRAVATWVFRAGVKSLYKTYPKYLPRVTAKIVGLLDDAEQHVMARRHPDFLLGDQLSLADIALASMLAPLLLPEGSPWHSIVAPATPPDQDWVAVQQSVAQRPLGQFVYALYAGHRHSRHNWRGHW</sequence>
<dbReference type="RefSeq" id="WP_041025896.1">
    <property type="nucleotide sequence ID" value="NZ_CP004387.1"/>
</dbReference>
<dbReference type="GO" id="GO:0016034">
    <property type="term" value="F:maleylacetoacetate isomerase activity"/>
    <property type="evidence" value="ECO:0007669"/>
    <property type="project" value="TreeGrafter"/>
</dbReference>
<keyword evidence="3" id="KW-1185">Reference proteome</keyword>
<gene>
    <name evidence="2" type="ORF">S7S_01965</name>
</gene>
<accession>A0A0B4XJE7</accession>
<reference evidence="2 3" key="1">
    <citation type="journal article" date="2012" name="J. Bacteriol.">
        <title>Genome sequence of an alkane-degrading bacterium, Alcanivorax pacificus type strain W11-5, isolated from deep sea sediment.</title>
        <authorList>
            <person name="Lai Q."/>
            <person name="Shao Z."/>
        </authorList>
    </citation>
    <scope>NUCLEOTIDE SEQUENCE [LARGE SCALE GENOMIC DNA]</scope>
    <source>
        <strain evidence="2 3">W11-5</strain>
    </source>
</reference>
<keyword evidence="2" id="KW-0808">Transferase</keyword>
<name>A0A0B4XJE7_9GAMM</name>
<organism evidence="2 3">
    <name type="scientific">Isoalcanivorax pacificus W11-5</name>
    <dbReference type="NCBI Taxonomy" id="391936"/>
    <lineage>
        <taxon>Bacteria</taxon>
        <taxon>Pseudomonadati</taxon>
        <taxon>Pseudomonadota</taxon>
        <taxon>Gammaproteobacteria</taxon>
        <taxon>Oceanospirillales</taxon>
        <taxon>Alcanivoracaceae</taxon>
        <taxon>Isoalcanivorax</taxon>
    </lineage>
</organism>
<dbReference type="Proteomes" id="UP000006764">
    <property type="component" value="Chromosome"/>
</dbReference>
<dbReference type="CDD" id="cd00299">
    <property type="entry name" value="GST_C_family"/>
    <property type="match status" value="1"/>
</dbReference>
<dbReference type="Gene3D" id="3.40.30.10">
    <property type="entry name" value="Glutaredoxin"/>
    <property type="match status" value="1"/>
</dbReference>
<dbReference type="STRING" id="391936.S7S_01965"/>
<evidence type="ECO:0000313" key="3">
    <source>
        <dbReference type="Proteomes" id="UP000006764"/>
    </source>
</evidence>
<dbReference type="SUPFAM" id="SSF52833">
    <property type="entry name" value="Thioredoxin-like"/>
    <property type="match status" value="1"/>
</dbReference>
<evidence type="ECO:0000313" key="2">
    <source>
        <dbReference type="EMBL" id="AJD46815.1"/>
    </source>
</evidence>
<dbReference type="KEGG" id="apac:S7S_01965"/>